<evidence type="ECO:0000256" key="2">
    <source>
        <dbReference type="ARBA" id="ARBA00004496"/>
    </source>
</evidence>
<protein>
    <submittedName>
        <fullName evidence="16">Poly [ADP-ribose] polymerase 9</fullName>
    </submittedName>
</protein>
<dbReference type="FunFam" id="3.40.220.10:FF:000010">
    <property type="entry name" value="Poly [ADP-ribose] polymerase"/>
    <property type="match status" value="1"/>
</dbReference>
<evidence type="ECO:0000256" key="5">
    <source>
        <dbReference type="ARBA" id="ARBA00022676"/>
    </source>
</evidence>
<dbReference type="CDD" id="cd01439">
    <property type="entry name" value="TCCD_inducible_PARP_like"/>
    <property type="match status" value="1"/>
</dbReference>
<evidence type="ECO:0000256" key="6">
    <source>
        <dbReference type="ARBA" id="ARBA00022679"/>
    </source>
</evidence>
<keyword evidence="7" id="KW-0548">Nucleotidyltransferase</keyword>
<evidence type="ECO:0000256" key="11">
    <source>
        <dbReference type="ARBA" id="ARBA00023027"/>
    </source>
</evidence>
<evidence type="ECO:0000259" key="14">
    <source>
        <dbReference type="PROSITE" id="PS51059"/>
    </source>
</evidence>
<dbReference type="Proteomes" id="UP000662637">
    <property type="component" value="Unassembled WGS sequence"/>
</dbReference>
<keyword evidence="10" id="KW-0391">Immunity</keyword>
<evidence type="ECO:0000313" key="16">
    <source>
        <dbReference type="EMBL" id="KAF7484711.1"/>
    </source>
</evidence>
<dbReference type="GO" id="GO:0010629">
    <property type="term" value="P:negative regulation of gene expression"/>
    <property type="evidence" value="ECO:0007669"/>
    <property type="project" value="TreeGrafter"/>
</dbReference>
<evidence type="ECO:0000256" key="1">
    <source>
        <dbReference type="ARBA" id="ARBA00004123"/>
    </source>
</evidence>
<dbReference type="GO" id="GO:0005737">
    <property type="term" value="C:cytoplasm"/>
    <property type="evidence" value="ECO:0007669"/>
    <property type="project" value="UniProtKB-SubCell"/>
</dbReference>
<dbReference type="InterPro" id="IPR043472">
    <property type="entry name" value="Macro_dom-like"/>
</dbReference>
<name>A0A5E4B0V1_MARMO</name>
<evidence type="ECO:0000256" key="13">
    <source>
        <dbReference type="ARBA" id="ARBA00024347"/>
    </source>
</evidence>
<keyword evidence="9" id="KW-0013">ADP-ribosylation</keyword>
<feature type="domain" description="Macro" evidence="15">
    <location>
        <begin position="74"/>
        <end position="262"/>
    </location>
</feature>
<dbReference type="GO" id="GO:0070212">
    <property type="term" value="P:protein poly-ADP-ribosylation"/>
    <property type="evidence" value="ECO:0007669"/>
    <property type="project" value="TreeGrafter"/>
</dbReference>
<reference evidence="16" key="2">
    <citation type="submission" date="2020-08" db="EMBL/GenBank/DDBJ databases">
        <authorList>
            <person name="Shumante A."/>
            <person name="Zimin A.V."/>
            <person name="Puiu D."/>
            <person name="Salzberg S.L."/>
        </authorList>
    </citation>
    <scope>NUCLEOTIDE SEQUENCE</scope>
    <source>
        <strain evidence="16">WC2-LM</strain>
        <tissue evidence="16">Liver</tissue>
    </source>
</reference>
<dbReference type="GO" id="GO:0060335">
    <property type="term" value="P:positive regulation of type II interferon-mediated signaling pathway"/>
    <property type="evidence" value="ECO:0007669"/>
    <property type="project" value="TreeGrafter"/>
</dbReference>
<dbReference type="EMBL" id="WJEC01000224">
    <property type="protein sequence ID" value="KAF7484711.1"/>
    <property type="molecule type" value="Genomic_DNA"/>
</dbReference>
<keyword evidence="18" id="KW-1185">Reference proteome</keyword>
<dbReference type="InterPro" id="IPR012317">
    <property type="entry name" value="Poly(ADP-ribose)pol_cat_dom"/>
</dbReference>
<evidence type="ECO:0000313" key="18">
    <source>
        <dbReference type="Proteomes" id="UP000335636"/>
    </source>
</evidence>
<sequence length="673" mass="75800">MAFSMDVGAATSNEKSETDSLGRHYSWQIPVNLNDFEILKNNESRLFEVLQNKFGCISTLMSPALEGNSNSLGQQVFRKTLAPGLELSVWKGDLSRRAVDVVVNAANEDLLHGGGLALALVKAGGPEIEEESKRFIASYGRVLPGEIAVTGAGKLPCKNIIHAVGPRWKAMEKERCIDTLKRAIANVLEFVCKEKRIKTVAIPALSSGIFKFPLDLCTMTILNTIKFYFQSKQVVGNLKEIHLVSNEDPTVAAFKSASETVLGSNELDSWEHQETTPPFNMTIQTPQGLTLQIVLGYIELQMAFSHEMTKNYKMLNRNIYNVPQGTSEEQRENGLEVGSPAIDLMGWNKEEMCEAKAWIQRILTSQKIHTIENKHILHLGKKEHDILSKLQKTSSVSITEVISPGKANLEIRGARDDLIEVVMNIEHMLCEVQEEVTREKEQNLWILSGQWIDQQTKNQDEMKKKITFLRYPAPWTKELLDRKKQFEKHGLQVIKVEAIDNAVLRAAFQRKKKTMEGRTSKEPVSHRLFQQVPHQFCNVVCRVGFQSLYSVPCDSEYGAGIYFIKNLKKLADQAKKIPDKNELIYIFEAEVLTGSFCQGHLLNIVPPPLSPGAIDFHDSVVDNVSSPETFVIFSGIQAMPQYLWTCIQDYSSRPMLFSSKQPWRKFSNGSPVD</sequence>
<keyword evidence="3" id="KW-0963">Cytoplasm</keyword>
<evidence type="ECO:0000256" key="12">
    <source>
        <dbReference type="ARBA" id="ARBA00023242"/>
    </source>
</evidence>
<evidence type="ECO:0000256" key="7">
    <source>
        <dbReference type="ARBA" id="ARBA00022695"/>
    </source>
</evidence>
<dbReference type="InterPro" id="IPR057049">
    <property type="entry name" value="PARP14_KH_8"/>
</dbReference>
<evidence type="ECO:0000256" key="10">
    <source>
        <dbReference type="ARBA" id="ARBA00022859"/>
    </source>
</evidence>
<evidence type="ECO:0000256" key="4">
    <source>
        <dbReference type="ARBA" id="ARBA00022588"/>
    </source>
</evidence>
<dbReference type="GO" id="GO:0016779">
    <property type="term" value="F:nucleotidyltransferase activity"/>
    <property type="evidence" value="ECO:0007669"/>
    <property type="project" value="UniProtKB-KW"/>
</dbReference>
<evidence type="ECO:0000256" key="9">
    <source>
        <dbReference type="ARBA" id="ARBA00022765"/>
    </source>
</evidence>
<keyword evidence="11" id="KW-0520">NAD</keyword>
<keyword evidence="5" id="KW-0328">Glycosyltransferase</keyword>
<proteinExistence type="inferred from homology"/>
<reference evidence="17 18" key="1">
    <citation type="submission" date="2019-04" db="EMBL/GenBank/DDBJ databases">
        <authorList>
            <person name="Alioto T."/>
            <person name="Alioto T."/>
        </authorList>
    </citation>
    <scope>NUCLEOTIDE SEQUENCE [LARGE SCALE GENOMIC DNA]</scope>
</reference>
<dbReference type="Pfam" id="PF23254">
    <property type="entry name" value="KH_PARP14_8"/>
    <property type="match status" value="1"/>
</dbReference>
<dbReference type="Gene3D" id="3.90.228.10">
    <property type="match status" value="1"/>
</dbReference>
<gene>
    <name evidence="16" type="ORF">GHT09_003765</name>
    <name evidence="17" type="ORF">MONAX_5E020801</name>
</gene>
<dbReference type="PANTHER" id="PTHR14453">
    <property type="entry name" value="PARP/ZINC FINGER CCCH TYPE DOMAIN CONTAINING PROTEIN"/>
    <property type="match status" value="1"/>
</dbReference>
<dbReference type="CDD" id="cd02907">
    <property type="entry name" value="Macro_Af1521_BAL-like"/>
    <property type="match status" value="1"/>
</dbReference>
<feature type="domain" description="PARP catalytic" evidence="14">
    <location>
        <begin position="453"/>
        <end position="667"/>
    </location>
</feature>
<keyword evidence="12" id="KW-0539">Nucleus</keyword>
<dbReference type="Pfam" id="PF01661">
    <property type="entry name" value="Macro"/>
    <property type="match status" value="1"/>
</dbReference>
<dbReference type="GO" id="GO:0045087">
    <property type="term" value="P:innate immune response"/>
    <property type="evidence" value="ECO:0007669"/>
    <property type="project" value="UniProtKB-KW"/>
</dbReference>
<dbReference type="Proteomes" id="UP000335636">
    <property type="component" value="Unassembled WGS sequence"/>
</dbReference>
<keyword evidence="6" id="KW-0808">Transferase</keyword>
<dbReference type="AlphaFoldDB" id="A0A5E4B0V1"/>
<dbReference type="InterPro" id="IPR002589">
    <property type="entry name" value="Macro_dom"/>
</dbReference>
<organism evidence="17 18">
    <name type="scientific">Marmota monax</name>
    <name type="common">Woodchuck</name>
    <dbReference type="NCBI Taxonomy" id="9995"/>
    <lineage>
        <taxon>Eukaryota</taxon>
        <taxon>Metazoa</taxon>
        <taxon>Chordata</taxon>
        <taxon>Craniata</taxon>
        <taxon>Vertebrata</taxon>
        <taxon>Euteleostomi</taxon>
        <taxon>Mammalia</taxon>
        <taxon>Eutheria</taxon>
        <taxon>Euarchontoglires</taxon>
        <taxon>Glires</taxon>
        <taxon>Rodentia</taxon>
        <taxon>Sciuromorpha</taxon>
        <taxon>Sciuridae</taxon>
        <taxon>Xerinae</taxon>
        <taxon>Marmotini</taxon>
        <taxon>Marmota</taxon>
    </lineage>
</organism>
<dbReference type="PROSITE" id="PS51154">
    <property type="entry name" value="MACRO"/>
    <property type="match status" value="1"/>
</dbReference>
<keyword evidence="8" id="KW-0677">Repeat</keyword>
<dbReference type="PANTHER" id="PTHR14453:SF70">
    <property type="entry name" value="PROTEIN MONO-ADP-RIBOSYLTRANSFERASE PARP9"/>
    <property type="match status" value="1"/>
</dbReference>
<dbReference type="SUPFAM" id="SSF56399">
    <property type="entry name" value="ADP-ribosylation"/>
    <property type="match status" value="1"/>
</dbReference>
<accession>A0A5E4B0V1</accession>
<evidence type="ECO:0000313" key="17">
    <source>
        <dbReference type="EMBL" id="VTJ63368.1"/>
    </source>
</evidence>
<evidence type="ECO:0000256" key="8">
    <source>
        <dbReference type="ARBA" id="ARBA00022737"/>
    </source>
</evidence>
<evidence type="ECO:0000256" key="3">
    <source>
        <dbReference type="ARBA" id="ARBA00022490"/>
    </source>
</evidence>
<dbReference type="GO" id="GO:1990404">
    <property type="term" value="F:NAD+-protein mono-ADP-ribosyltransferase activity"/>
    <property type="evidence" value="ECO:0007669"/>
    <property type="project" value="TreeGrafter"/>
</dbReference>
<dbReference type="GO" id="GO:0003950">
    <property type="term" value="F:NAD+ poly-ADP-ribosyltransferase activity"/>
    <property type="evidence" value="ECO:0007669"/>
    <property type="project" value="InterPro"/>
</dbReference>
<dbReference type="InterPro" id="IPR052056">
    <property type="entry name" value="Mono-ARTD/PARP"/>
</dbReference>
<dbReference type="EMBL" id="CABDUW010000227">
    <property type="protein sequence ID" value="VTJ63368.1"/>
    <property type="molecule type" value="Genomic_DNA"/>
</dbReference>
<comment type="similarity">
    <text evidence="13">Belongs to the ARTD/PARP family.</text>
</comment>
<dbReference type="GO" id="GO:0005634">
    <property type="term" value="C:nucleus"/>
    <property type="evidence" value="ECO:0007669"/>
    <property type="project" value="UniProtKB-SubCell"/>
</dbReference>
<dbReference type="SMART" id="SM00506">
    <property type="entry name" value="A1pp"/>
    <property type="match status" value="1"/>
</dbReference>
<evidence type="ECO:0000259" key="15">
    <source>
        <dbReference type="PROSITE" id="PS51154"/>
    </source>
</evidence>
<comment type="subcellular location">
    <subcellularLocation>
        <location evidence="2">Cytoplasm</location>
    </subcellularLocation>
    <subcellularLocation>
        <location evidence="1">Nucleus</location>
    </subcellularLocation>
</comment>
<dbReference type="GO" id="GO:0003714">
    <property type="term" value="F:transcription corepressor activity"/>
    <property type="evidence" value="ECO:0007669"/>
    <property type="project" value="TreeGrafter"/>
</dbReference>
<keyword evidence="4" id="KW-0399">Innate immunity</keyword>
<dbReference type="GO" id="GO:0044389">
    <property type="term" value="F:ubiquitin-like protein ligase binding"/>
    <property type="evidence" value="ECO:0007669"/>
    <property type="project" value="TreeGrafter"/>
</dbReference>
<dbReference type="Gene3D" id="3.40.220.10">
    <property type="entry name" value="Leucine Aminopeptidase, subunit E, domain 1"/>
    <property type="match status" value="1"/>
</dbReference>
<dbReference type="SUPFAM" id="SSF52949">
    <property type="entry name" value="Macro domain-like"/>
    <property type="match status" value="1"/>
</dbReference>
<dbReference type="PROSITE" id="PS51059">
    <property type="entry name" value="PARP_CATALYTIC"/>
    <property type="match status" value="1"/>
</dbReference>